<evidence type="ECO:0000256" key="2">
    <source>
        <dbReference type="SAM" id="Phobius"/>
    </source>
</evidence>
<gene>
    <name evidence="3" type="ORF">Salat_1486800</name>
</gene>
<reference evidence="3" key="2">
    <citation type="journal article" date="2024" name="Plant">
        <title>Genomic evolution and insights into agronomic trait innovations of Sesamum species.</title>
        <authorList>
            <person name="Miao H."/>
            <person name="Wang L."/>
            <person name="Qu L."/>
            <person name="Liu H."/>
            <person name="Sun Y."/>
            <person name="Le M."/>
            <person name="Wang Q."/>
            <person name="Wei S."/>
            <person name="Zheng Y."/>
            <person name="Lin W."/>
            <person name="Duan Y."/>
            <person name="Cao H."/>
            <person name="Xiong S."/>
            <person name="Wang X."/>
            <person name="Wei L."/>
            <person name="Li C."/>
            <person name="Ma Q."/>
            <person name="Ju M."/>
            <person name="Zhao R."/>
            <person name="Li G."/>
            <person name="Mu C."/>
            <person name="Tian Q."/>
            <person name="Mei H."/>
            <person name="Zhang T."/>
            <person name="Gao T."/>
            <person name="Zhang H."/>
        </authorList>
    </citation>
    <scope>NUCLEOTIDE SEQUENCE</scope>
    <source>
        <strain evidence="3">3651</strain>
    </source>
</reference>
<evidence type="ECO:0000313" key="3">
    <source>
        <dbReference type="EMBL" id="KAK4427179.1"/>
    </source>
</evidence>
<accession>A0AAE1YBG9</accession>
<feature type="transmembrane region" description="Helical" evidence="2">
    <location>
        <begin position="73"/>
        <end position="92"/>
    </location>
</feature>
<protein>
    <submittedName>
        <fullName evidence="3">Uncharacterized protein</fullName>
    </submittedName>
</protein>
<evidence type="ECO:0000313" key="4">
    <source>
        <dbReference type="Proteomes" id="UP001293254"/>
    </source>
</evidence>
<feature type="region of interest" description="Disordered" evidence="1">
    <location>
        <begin position="1"/>
        <end position="32"/>
    </location>
</feature>
<comment type="caution">
    <text evidence="3">The sequence shown here is derived from an EMBL/GenBank/DDBJ whole genome shotgun (WGS) entry which is preliminary data.</text>
</comment>
<keyword evidence="4" id="KW-1185">Reference proteome</keyword>
<keyword evidence="2" id="KW-0472">Membrane</keyword>
<keyword evidence="2" id="KW-0812">Transmembrane</keyword>
<name>A0AAE1YBG9_9LAMI</name>
<reference evidence="3" key="1">
    <citation type="submission" date="2020-06" db="EMBL/GenBank/DDBJ databases">
        <authorList>
            <person name="Li T."/>
            <person name="Hu X."/>
            <person name="Zhang T."/>
            <person name="Song X."/>
            <person name="Zhang H."/>
            <person name="Dai N."/>
            <person name="Sheng W."/>
            <person name="Hou X."/>
            <person name="Wei L."/>
        </authorList>
    </citation>
    <scope>NUCLEOTIDE SEQUENCE</scope>
    <source>
        <strain evidence="3">3651</strain>
        <tissue evidence="3">Leaf</tissue>
    </source>
</reference>
<organism evidence="3 4">
    <name type="scientific">Sesamum alatum</name>
    <dbReference type="NCBI Taxonomy" id="300844"/>
    <lineage>
        <taxon>Eukaryota</taxon>
        <taxon>Viridiplantae</taxon>
        <taxon>Streptophyta</taxon>
        <taxon>Embryophyta</taxon>
        <taxon>Tracheophyta</taxon>
        <taxon>Spermatophyta</taxon>
        <taxon>Magnoliopsida</taxon>
        <taxon>eudicotyledons</taxon>
        <taxon>Gunneridae</taxon>
        <taxon>Pentapetalae</taxon>
        <taxon>asterids</taxon>
        <taxon>lamiids</taxon>
        <taxon>Lamiales</taxon>
        <taxon>Pedaliaceae</taxon>
        <taxon>Sesamum</taxon>
    </lineage>
</organism>
<proteinExistence type="predicted"/>
<dbReference type="EMBL" id="JACGWO010000005">
    <property type="protein sequence ID" value="KAK4427179.1"/>
    <property type="molecule type" value="Genomic_DNA"/>
</dbReference>
<feature type="compositionally biased region" description="Polar residues" evidence="1">
    <location>
        <begin position="9"/>
        <end position="32"/>
    </location>
</feature>
<dbReference type="Proteomes" id="UP001293254">
    <property type="component" value="Unassembled WGS sequence"/>
</dbReference>
<evidence type="ECO:0000256" key="1">
    <source>
        <dbReference type="SAM" id="MobiDB-lite"/>
    </source>
</evidence>
<sequence>MEGRRATRKATSSNAYVDSKGNNNDSAETPQSREYNGSWIAQQCCYDEVMELKTSRTNANPGRRFRGFSCANVRLLYLCLFVDIITMTVNFISTSQGFYCDSFCWVDPPMCERSKVVIPGLLRRLDALESRMQSTVMLGERLQIEKNSQEEVVSGIMLHFCYFYVMHW</sequence>
<keyword evidence="2" id="KW-1133">Transmembrane helix</keyword>
<dbReference type="AlphaFoldDB" id="A0AAE1YBG9"/>